<keyword evidence="2" id="KW-1185">Reference proteome</keyword>
<dbReference type="RefSeq" id="WP_237853275.1">
    <property type="nucleotide sequence ID" value="NZ_JAKLWS010000007.1"/>
</dbReference>
<accession>A0ABS9KC53</accession>
<protein>
    <recommendedName>
        <fullName evidence="3">LVIVD repeat-containing protein</fullName>
    </recommendedName>
</protein>
<name>A0ABS9KC53_9BACT</name>
<dbReference type="SUPFAM" id="SSF50969">
    <property type="entry name" value="YVTN repeat-like/Quinoprotein amine dehydrogenase"/>
    <property type="match status" value="1"/>
</dbReference>
<evidence type="ECO:0008006" key="3">
    <source>
        <dbReference type="Google" id="ProtNLM"/>
    </source>
</evidence>
<proteinExistence type="predicted"/>
<dbReference type="EMBL" id="JAKLWS010000007">
    <property type="protein sequence ID" value="MCG2588433.1"/>
    <property type="molecule type" value="Genomic_DNA"/>
</dbReference>
<reference evidence="1" key="2">
    <citation type="submission" date="2024-05" db="EMBL/GenBank/DDBJ databases">
        <title>Rhodohalobacter halophilus gen. nov., sp. nov., a moderately halophilic member of the family Balneolaceae.</title>
        <authorList>
            <person name="Xia J."/>
        </authorList>
    </citation>
    <scope>NUCLEOTIDE SEQUENCE</scope>
    <source>
        <strain evidence="1">WB101</strain>
    </source>
</reference>
<evidence type="ECO:0000313" key="1">
    <source>
        <dbReference type="EMBL" id="MCG2588433.1"/>
    </source>
</evidence>
<gene>
    <name evidence="1" type="ORF">L6773_07655</name>
</gene>
<dbReference type="Proteomes" id="UP001165366">
    <property type="component" value="Unassembled WGS sequence"/>
</dbReference>
<organism evidence="1 2">
    <name type="scientific">Rhodohalobacter sulfatireducens</name>
    <dbReference type="NCBI Taxonomy" id="2911366"/>
    <lineage>
        <taxon>Bacteria</taxon>
        <taxon>Pseudomonadati</taxon>
        <taxon>Balneolota</taxon>
        <taxon>Balneolia</taxon>
        <taxon>Balneolales</taxon>
        <taxon>Balneolaceae</taxon>
        <taxon>Rhodohalobacter</taxon>
    </lineage>
</organism>
<comment type="caution">
    <text evidence="1">The sequence shown here is derived from an EMBL/GenBank/DDBJ whole genome shotgun (WGS) entry which is preliminary data.</text>
</comment>
<evidence type="ECO:0000313" key="2">
    <source>
        <dbReference type="Proteomes" id="UP001165366"/>
    </source>
</evidence>
<dbReference type="InterPro" id="IPR011044">
    <property type="entry name" value="Quino_amine_DH_bsu"/>
</dbReference>
<reference evidence="1" key="1">
    <citation type="submission" date="2022-01" db="EMBL/GenBank/DDBJ databases">
        <authorList>
            <person name="Wang Y."/>
        </authorList>
    </citation>
    <scope>NUCLEOTIDE SEQUENCE</scope>
    <source>
        <strain evidence="1">WB101</strain>
    </source>
</reference>
<sequence length="410" mass="45157">MSAQNLFKILLILVIVVVAGCEFSVDSTEVQDQEQVFTVTDDVVNRIVDHNTAAKSSEVSAGKDATDYLTLDYTIESPVVGGNKTRASHLYLHNNTVYIGYKVYQGDFGGGIDIVNASNGNVLESAYSFQSDVFDVQEVVYDPEEDALYVAGAQPRKSEGAPKSWVIKMDPDDAEIEENVGLSGNVAKSIDVSNFANGEYVYAVSDFDDLYRFDKNLESEEVLPAGGGIEFRSVGARFQNQVFTLDLKGNVRRVNPSYNGFQWTLDLTNNDEFDTDLGIARLNYFNNNDPNIVLVALNEYGWAALNPAGQTEWVEDNGKYYVSLTGYNNGENGKNKKLYVYAANSSDDGQFIDIYDLPNGFQGKGPDLIESLNLNDFSELTDAPINHVIATDDHLYVAKGQDGVLIFSIN</sequence>